<proteinExistence type="predicted"/>
<dbReference type="InterPro" id="IPR048295">
    <property type="entry name" value="DUF4785_C"/>
</dbReference>
<protein>
    <recommendedName>
        <fullName evidence="7">DUF4785 domain-containing protein</fullName>
    </recommendedName>
</protein>
<dbReference type="PATRIC" id="fig|45073.5.peg.1281"/>
<dbReference type="OrthoDB" id="5646881at2"/>
<keyword evidence="6" id="KW-1185">Reference proteome</keyword>
<sequence length="388" mass="42638">MRAKYSIFLALAASQAMAATFPEQAVHTYPCESCALLPRVALSTHWPFTDARLLKKTSPLREQQTKSYHIKVSFAQLQKGIQLPTKAAGAILRINPVQSKSSALPEIPQLLIQKDKLQYTLKEAAELMAKDEALADTPFPRNGVVMQLSPSLGSGMFSLTAASGNNSPADEFIIHVNDIGSSAYFSVSTDKSSYRYGDMLIATIRTTDYNADRIEGTLFSPGGTQYPLTLKEISEGVYQGKIRLTEEINSLGENWYVEAEECILLGSQELKYQAHTAFSYSLPSAALLEIKPSGRQAFEYSAKLNVSMSSRYALQAVLLATDKQGHKIPVETAQSANWLDAGKTTLTLSFSPDLANRYSGPFYLTAIQVIDYGQIKSVFEYNNPILIS</sequence>
<dbReference type="InterPro" id="IPR048296">
    <property type="entry name" value="DUF4785_central"/>
</dbReference>
<reference evidence="5 6" key="1">
    <citation type="submission" date="2015-11" db="EMBL/GenBank/DDBJ databases">
        <title>Genomic analysis of 38 Legionella species identifies large and diverse effector repertoires.</title>
        <authorList>
            <person name="Burstein D."/>
            <person name="Amaro F."/>
            <person name="Zusman T."/>
            <person name="Lifshitz Z."/>
            <person name="Cohen O."/>
            <person name="Gilbert J.A."/>
            <person name="Pupko T."/>
            <person name="Shuman H.A."/>
            <person name="Segal G."/>
        </authorList>
    </citation>
    <scope>NUCLEOTIDE SEQUENCE [LARGE SCALE GENOMIC DNA]</scope>
    <source>
        <strain evidence="5 6">CDC#1442-AUS-E</strain>
    </source>
</reference>
<dbReference type="AlphaFoldDB" id="A0A0W0Y1H3"/>
<dbReference type="Pfam" id="PF20942">
    <property type="entry name" value="DUF4785_2nd"/>
    <property type="match status" value="1"/>
</dbReference>
<dbReference type="STRING" id="45073.Lqui_1216"/>
<dbReference type="Gene3D" id="2.60.40.1930">
    <property type="match status" value="1"/>
</dbReference>
<keyword evidence="1" id="KW-0732">Signal</keyword>
<evidence type="ECO:0000259" key="2">
    <source>
        <dbReference type="Pfam" id="PF16024"/>
    </source>
</evidence>
<feature type="domain" description="DUF4785" evidence="4">
    <location>
        <begin position="284"/>
        <end position="387"/>
    </location>
</feature>
<name>A0A0W0Y1H3_9GAMM</name>
<evidence type="ECO:0000259" key="3">
    <source>
        <dbReference type="Pfam" id="PF20942"/>
    </source>
</evidence>
<comment type="caution">
    <text evidence="5">The sequence shown here is derived from an EMBL/GenBank/DDBJ whole genome shotgun (WGS) entry which is preliminary data.</text>
</comment>
<evidence type="ECO:0000259" key="4">
    <source>
        <dbReference type="Pfam" id="PF20943"/>
    </source>
</evidence>
<feature type="chain" id="PRO_5006917128" description="DUF4785 domain-containing protein" evidence="1">
    <location>
        <begin position="19"/>
        <end position="388"/>
    </location>
</feature>
<organism evidence="5 6">
    <name type="scientific">Legionella quinlivanii</name>
    <dbReference type="NCBI Taxonomy" id="45073"/>
    <lineage>
        <taxon>Bacteria</taxon>
        <taxon>Pseudomonadati</taxon>
        <taxon>Pseudomonadota</taxon>
        <taxon>Gammaproteobacteria</taxon>
        <taxon>Legionellales</taxon>
        <taxon>Legionellaceae</taxon>
        <taxon>Legionella</taxon>
    </lineage>
</organism>
<feature type="signal peptide" evidence="1">
    <location>
        <begin position="1"/>
        <end position="18"/>
    </location>
</feature>
<dbReference type="RefSeq" id="WP_058507341.1">
    <property type="nucleotide sequence ID" value="NZ_CAAAIK010000022.1"/>
</dbReference>
<dbReference type="InterPro" id="IPR031979">
    <property type="entry name" value="DUF4785_N"/>
</dbReference>
<evidence type="ECO:0000313" key="6">
    <source>
        <dbReference type="Proteomes" id="UP000054618"/>
    </source>
</evidence>
<evidence type="ECO:0008006" key="7">
    <source>
        <dbReference type="Google" id="ProtNLM"/>
    </source>
</evidence>
<dbReference type="Pfam" id="PF20943">
    <property type="entry name" value="DUF4785_3rd"/>
    <property type="match status" value="1"/>
</dbReference>
<accession>A0A0W0Y1H3</accession>
<evidence type="ECO:0000313" key="5">
    <source>
        <dbReference type="EMBL" id="KTD50650.1"/>
    </source>
</evidence>
<feature type="domain" description="DUF4785" evidence="2">
    <location>
        <begin position="34"/>
        <end position="178"/>
    </location>
</feature>
<dbReference type="EMBL" id="LNYS01000007">
    <property type="protein sequence ID" value="KTD50650.1"/>
    <property type="molecule type" value="Genomic_DNA"/>
</dbReference>
<evidence type="ECO:0000256" key="1">
    <source>
        <dbReference type="SAM" id="SignalP"/>
    </source>
</evidence>
<dbReference type="Pfam" id="PF16024">
    <property type="entry name" value="DUF4785_1st"/>
    <property type="match status" value="1"/>
</dbReference>
<feature type="domain" description="DUF4785" evidence="3">
    <location>
        <begin position="181"/>
        <end position="281"/>
    </location>
</feature>
<gene>
    <name evidence="5" type="ORF">Lqui_1216</name>
</gene>
<dbReference type="Proteomes" id="UP000054618">
    <property type="component" value="Unassembled WGS sequence"/>
</dbReference>
<dbReference type="Gene3D" id="2.60.120.1370">
    <property type="match status" value="1"/>
</dbReference>